<evidence type="ECO:0000313" key="2">
    <source>
        <dbReference type="EMBL" id="TNN36666.1"/>
    </source>
</evidence>
<dbReference type="AlphaFoldDB" id="A0A4Z2F5Y8"/>
<gene>
    <name evidence="2" type="ORF">EYF80_053163</name>
</gene>
<name>A0A4Z2F5Y8_9TELE</name>
<feature type="region of interest" description="Disordered" evidence="1">
    <location>
        <begin position="101"/>
        <end position="124"/>
    </location>
</feature>
<evidence type="ECO:0000256" key="1">
    <source>
        <dbReference type="SAM" id="MobiDB-lite"/>
    </source>
</evidence>
<accession>A0A4Z2F5Y8</accession>
<sequence length="124" mass="13392">MSFSCAGIKRAEARFRIKTSFNIGLVILQTTTPFTPGFRPNRGPPPPPGGAAGSRHLQGAHMQMVLLQGPRVCLAARGYCNDHIRLNLILFYREQEVMASSRAGNEGPDAAMEAGPQTAVFPAR</sequence>
<evidence type="ECO:0000313" key="3">
    <source>
        <dbReference type="Proteomes" id="UP000314294"/>
    </source>
</evidence>
<proteinExistence type="predicted"/>
<dbReference type="Proteomes" id="UP000314294">
    <property type="component" value="Unassembled WGS sequence"/>
</dbReference>
<dbReference type="EMBL" id="SRLO01001587">
    <property type="protein sequence ID" value="TNN36666.1"/>
    <property type="molecule type" value="Genomic_DNA"/>
</dbReference>
<organism evidence="2 3">
    <name type="scientific">Liparis tanakae</name>
    <name type="common">Tanaka's snailfish</name>
    <dbReference type="NCBI Taxonomy" id="230148"/>
    <lineage>
        <taxon>Eukaryota</taxon>
        <taxon>Metazoa</taxon>
        <taxon>Chordata</taxon>
        <taxon>Craniata</taxon>
        <taxon>Vertebrata</taxon>
        <taxon>Euteleostomi</taxon>
        <taxon>Actinopterygii</taxon>
        <taxon>Neopterygii</taxon>
        <taxon>Teleostei</taxon>
        <taxon>Neoteleostei</taxon>
        <taxon>Acanthomorphata</taxon>
        <taxon>Eupercaria</taxon>
        <taxon>Perciformes</taxon>
        <taxon>Cottioidei</taxon>
        <taxon>Cottales</taxon>
        <taxon>Liparidae</taxon>
        <taxon>Liparis</taxon>
    </lineage>
</organism>
<protein>
    <submittedName>
        <fullName evidence="2">Uncharacterized protein</fullName>
    </submittedName>
</protein>
<reference evidence="2 3" key="1">
    <citation type="submission" date="2019-03" db="EMBL/GenBank/DDBJ databases">
        <title>First draft genome of Liparis tanakae, snailfish: a comprehensive survey of snailfish specific genes.</title>
        <authorList>
            <person name="Kim W."/>
            <person name="Song I."/>
            <person name="Jeong J.-H."/>
            <person name="Kim D."/>
            <person name="Kim S."/>
            <person name="Ryu S."/>
            <person name="Song J.Y."/>
            <person name="Lee S.K."/>
        </authorList>
    </citation>
    <scope>NUCLEOTIDE SEQUENCE [LARGE SCALE GENOMIC DNA]</scope>
    <source>
        <tissue evidence="2">Muscle</tissue>
    </source>
</reference>
<feature type="region of interest" description="Disordered" evidence="1">
    <location>
        <begin position="34"/>
        <end position="55"/>
    </location>
</feature>
<keyword evidence="3" id="KW-1185">Reference proteome</keyword>
<comment type="caution">
    <text evidence="2">The sequence shown here is derived from an EMBL/GenBank/DDBJ whole genome shotgun (WGS) entry which is preliminary data.</text>
</comment>